<keyword evidence="3" id="KW-1185">Reference proteome</keyword>
<dbReference type="EMBL" id="JBFAUK010000020">
    <property type="protein sequence ID" value="MEV5509356.1"/>
    <property type="molecule type" value="Genomic_DNA"/>
</dbReference>
<organism evidence="2 3">
    <name type="scientific">Streptomyces orinoci</name>
    <name type="common">Streptoverticillium orinoci</name>
    <dbReference type="NCBI Taxonomy" id="67339"/>
    <lineage>
        <taxon>Bacteria</taxon>
        <taxon>Bacillati</taxon>
        <taxon>Actinomycetota</taxon>
        <taxon>Actinomycetes</taxon>
        <taxon>Kitasatosporales</taxon>
        <taxon>Streptomycetaceae</taxon>
        <taxon>Streptomyces</taxon>
    </lineage>
</organism>
<evidence type="ECO:0000313" key="3">
    <source>
        <dbReference type="Proteomes" id="UP001552594"/>
    </source>
</evidence>
<name>A0ABV3K2H3_STRON</name>
<sequence>MTATETAESSGAAETSDVTETAEAEPEAAAGEAVADEDGAAEGGEGVDIPKQQSADEAADSEAGESARK</sequence>
<evidence type="ECO:0000256" key="1">
    <source>
        <dbReference type="SAM" id="MobiDB-lite"/>
    </source>
</evidence>
<comment type="caution">
    <text evidence="2">The sequence shown here is derived from an EMBL/GenBank/DDBJ whole genome shotgun (WGS) entry which is preliminary data.</text>
</comment>
<feature type="region of interest" description="Disordered" evidence="1">
    <location>
        <begin position="1"/>
        <end position="69"/>
    </location>
</feature>
<evidence type="ECO:0000313" key="2">
    <source>
        <dbReference type="EMBL" id="MEV5509356.1"/>
    </source>
</evidence>
<proteinExistence type="predicted"/>
<accession>A0ABV3K2H3</accession>
<protein>
    <submittedName>
        <fullName evidence="2">Gliding motility protein</fullName>
    </submittedName>
</protein>
<dbReference type="RefSeq" id="WP_338323729.1">
    <property type="nucleotide sequence ID" value="NZ_JBFAUK010000020.1"/>
</dbReference>
<feature type="compositionally biased region" description="Low complexity" evidence="1">
    <location>
        <begin position="1"/>
        <end position="19"/>
    </location>
</feature>
<dbReference type="Proteomes" id="UP001552594">
    <property type="component" value="Unassembled WGS sequence"/>
</dbReference>
<gene>
    <name evidence="2" type="ORF">AB0L16_23470</name>
</gene>
<reference evidence="2 3" key="1">
    <citation type="submission" date="2024-06" db="EMBL/GenBank/DDBJ databases">
        <title>The Natural Products Discovery Center: Release of the First 8490 Sequenced Strains for Exploring Actinobacteria Biosynthetic Diversity.</title>
        <authorList>
            <person name="Kalkreuter E."/>
            <person name="Kautsar S.A."/>
            <person name="Yang D."/>
            <person name="Bader C.D."/>
            <person name="Teijaro C.N."/>
            <person name="Fluegel L."/>
            <person name="Davis C.M."/>
            <person name="Simpson J.R."/>
            <person name="Lauterbach L."/>
            <person name="Steele A.D."/>
            <person name="Gui C."/>
            <person name="Meng S."/>
            <person name="Li G."/>
            <person name="Viehrig K."/>
            <person name="Ye F."/>
            <person name="Su P."/>
            <person name="Kiefer A.F."/>
            <person name="Nichols A."/>
            <person name="Cepeda A.J."/>
            <person name="Yan W."/>
            <person name="Fan B."/>
            <person name="Jiang Y."/>
            <person name="Adhikari A."/>
            <person name="Zheng C.-J."/>
            <person name="Schuster L."/>
            <person name="Cowan T.M."/>
            <person name="Smanski M.J."/>
            <person name="Chevrette M.G."/>
            <person name="De Carvalho L.P.S."/>
            <person name="Shen B."/>
        </authorList>
    </citation>
    <scope>NUCLEOTIDE SEQUENCE [LARGE SCALE GENOMIC DNA]</scope>
    <source>
        <strain evidence="2 3">NPDC052347</strain>
    </source>
</reference>